<organism evidence="2 3">
    <name type="scientific">Brachionus calyciflorus</name>
    <dbReference type="NCBI Taxonomy" id="104777"/>
    <lineage>
        <taxon>Eukaryota</taxon>
        <taxon>Metazoa</taxon>
        <taxon>Spiralia</taxon>
        <taxon>Gnathifera</taxon>
        <taxon>Rotifera</taxon>
        <taxon>Eurotatoria</taxon>
        <taxon>Monogononta</taxon>
        <taxon>Pseudotrocha</taxon>
        <taxon>Ploima</taxon>
        <taxon>Brachionidae</taxon>
        <taxon>Brachionus</taxon>
    </lineage>
</organism>
<evidence type="ECO:0000313" key="3">
    <source>
        <dbReference type="Proteomes" id="UP000663879"/>
    </source>
</evidence>
<dbReference type="EMBL" id="CAJNOC010003095">
    <property type="protein sequence ID" value="CAF0967523.1"/>
    <property type="molecule type" value="Genomic_DNA"/>
</dbReference>
<proteinExistence type="predicted"/>
<gene>
    <name evidence="2" type="ORF">OXX778_LOCUS14742</name>
</gene>
<sequence>MPNRIGRKAKIRETKEVSRVSRIRGQVVETVSCIYNTENNSRLPCPIERADETLPISLLSLRNDPQQPKQRTEQNVVITESQINVNDSTIKQNQIESKTIRRNMRPTKSIRLLALESCLVHNFKIFNCRDGRWLEEVSSARRCPTRSNLQRRPRSPKQKKKF</sequence>
<dbReference type="AlphaFoldDB" id="A0A814E8M1"/>
<evidence type="ECO:0000313" key="2">
    <source>
        <dbReference type="EMBL" id="CAF0967523.1"/>
    </source>
</evidence>
<dbReference type="Proteomes" id="UP000663879">
    <property type="component" value="Unassembled WGS sequence"/>
</dbReference>
<name>A0A814E8M1_9BILA</name>
<accession>A0A814E8M1</accession>
<evidence type="ECO:0000256" key="1">
    <source>
        <dbReference type="SAM" id="MobiDB-lite"/>
    </source>
</evidence>
<keyword evidence="3" id="KW-1185">Reference proteome</keyword>
<protein>
    <submittedName>
        <fullName evidence="2">Uncharacterized protein</fullName>
    </submittedName>
</protein>
<feature type="region of interest" description="Disordered" evidence="1">
    <location>
        <begin position="142"/>
        <end position="162"/>
    </location>
</feature>
<reference evidence="2" key="1">
    <citation type="submission" date="2021-02" db="EMBL/GenBank/DDBJ databases">
        <authorList>
            <person name="Nowell W R."/>
        </authorList>
    </citation>
    <scope>NUCLEOTIDE SEQUENCE</scope>
    <source>
        <strain evidence="2">Ploen Becks lab</strain>
    </source>
</reference>
<feature type="compositionally biased region" description="Basic residues" evidence="1">
    <location>
        <begin position="149"/>
        <end position="162"/>
    </location>
</feature>
<comment type="caution">
    <text evidence="2">The sequence shown here is derived from an EMBL/GenBank/DDBJ whole genome shotgun (WGS) entry which is preliminary data.</text>
</comment>